<gene>
    <name evidence="1" type="ORF">LCGC14_0225510</name>
</gene>
<name>A0A0F9UU18_9ZZZZ</name>
<sequence>MVNQPILSKERKDLILKFLKEEQKVITEGTKKGKFEWKKIPIKKLSGIFLCKDSDGNPLFQYTDGKQRTGFTIKSSEQFGHVKGQMINNWVKQIDFLTAIAKVVFNSDNLDSDNVLSI</sequence>
<organism evidence="1">
    <name type="scientific">marine sediment metagenome</name>
    <dbReference type="NCBI Taxonomy" id="412755"/>
    <lineage>
        <taxon>unclassified sequences</taxon>
        <taxon>metagenomes</taxon>
        <taxon>ecological metagenomes</taxon>
    </lineage>
</organism>
<reference evidence="1" key="1">
    <citation type="journal article" date="2015" name="Nature">
        <title>Complex archaea that bridge the gap between prokaryotes and eukaryotes.</title>
        <authorList>
            <person name="Spang A."/>
            <person name="Saw J.H."/>
            <person name="Jorgensen S.L."/>
            <person name="Zaremba-Niedzwiedzka K."/>
            <person name="Martijn J."/>
            <person name="Lind A.E."/>
            <person name="van Eijk R."/>
            <person name="Schleper C."/>
            <person name="Guy L."/>
            <person name="Ettema T.J."/>
        </authorList>
    </citation>
    <scope>NUCLEOTIDE SEQUENCE</scope>
</reference>
<protein>
    <submittedName>
        <fullName evidence="1">Uncharacterized protein</fullName>
    </submittedName>
</protein>
<accession>A0A0F9UU18</accession>
<dbReference type="AlphaFoldDB" id="A0A0F9UU18"/>
<comment type="caution">
    <text evidence="1">The sequence shown here is derived from an EMBL/GenBank/DDBJ whole genome shotgun (WGS) entry which is preliminary data.</text>
</comment>
<proteinExistence type="predicted"/>
<dbReference type="EMBL" id="LAZR01000107">
    <property type="protein sequence ID" value="KKN90967.1"/>
    <property type="molecule type" value="Genomic_DNA"/>
</dbReference>
<evidence type="ECO:0000313" key="1">
    <source>
        <dbReference type="EMBL" id="KKN90967.1"/>
    </source>
</evidence>